<evidence type="ECO:0000256" key="9">
    <source>
        <dbReference type="PIRSR" id="PIRSR602403-1"/>
    </source>
</evidence>
<evidence type="ECO:0000256" key="3">
    <source>
        <dbReference type="ARBA" id="ARBA00010617"/>
    </source>
</evidence>
<comment type="similarity">
    <text evidence="3">Belongs to the cytochrome P450 family.</text>
</comment>
<evidence type="ECO:0000256" key="5">
    <source>
        <dbReference type="ARBA" id="ARBA00022723"/>
    </source>
</evidence>
<feature type="transmembrane region" description="Helical" evidence="10">
    <location>
        <begin position="16"/>
        <end position="38"/>
    </location>
</feature>
<name>A0A8H7T5Q6_9HELO</name>
<feature type="transmembrane region" description="Helical" evidence="10">
    <location>
        <begin position="44"/>
        <end position="62"/>
    </location>
</feature>
<keyword evidence="4 9" id="KW-0349">Heme</keyword>
<dbReference type="OrthoDB" id="1470350at2759"/>
<dbReference type="InterPro" id="IPR002403">
    <property type="entry name" value="Cyt_P450_E_grp-IV"/>
</dbReference>
<keyword evidence="12" id="KW-1185">Reference proteome</keyword>
<comment type="caution">
    <text evidence="11">The sequence shown here is derived from an EMBL/GenBank/DDBJ whole genome shotgun (WGS) entry which is preliminary data.</text>
</comment>
<proteinExistence type="inferred from homology"/>
<dbReference type="PANTHER" id="PTHR24305:SF162">
    <property type="entry name" value="P450, PUTATIVE (EUROFUNG)-RELATED"/>
    <property type="match status" value="1"/>
</dbReference>
<sequence>MALLIMALFKTDIFSYVWLAGVFFGAASLLLCIFNYFFHPASHVPGPFIAAISPFWLMRAVYRKHLNLDIQRLHLQYGPYVRISPNEVSFATIEAQNTIHNPGPGVQGYFSKSGTMESMLGSVVWSGIDNVLTTTDKTAHKRLRNALLPAFTSRALFDQEGIQQKHLQELIERLREISSARPEQPVNLTEHLSKLIWDIIGDLSFGEPLIENKRGEKDKPIKNSKDNGVMLTDAEMKSNSSLLVQVMVGYDTTATTLSATLYYLLRDPIRMQRLRVELQHRFLHEDEITGSSLLPLPFLNGCIQESLRLLPPANGKGTNRTSPGALIDGIYIPAGVNVSADMYTIQRCPQYWVEPEEFRPERWFDHGPGSLFENDVRSCHRPFLLGSRVCLGKEVAMQSIRLIVAKLVFSFDLVSASKQDFAWEKDVESSYLWIRYEIMANFRGI</sequence>
<dbReference type="GO" id="GO:0020037">
    <property type="term" value="F:heme binding"/>
    <property type="evidence" value="ECO:0007669"/>
    <property type="project" value="InterPro"/>
</dbReference>
<organism evidence="11 12">
    <name type="scientific">Cadophora malorum</name>
    <dbReference type="NCBI Taxonomy" id="108018"/>
    <lineage>
        <taxon>Eukaryota</taxon>
        <taxon>Fungi</taxon>
        <taxon>Dikarya</taxon>
        <taxon>Ascomycota</taxon>
        <taxon>Pezizomycotina</taxon>
        <taxon>Leotiomycetes</taxon>
        <taxon>Helotiales</taxon>
        <taxon>Ploettnerulaceae</taxon>
        <taxon>Cadophora</taxon>
    </lineage>
</organism>
<dbReference type="InterPro" id="IPR050121">
    <property type="entry name" value="Cytochrome_P450_monoxygenase"/>
</dbReference>
<dbReference type="Pfam" id="PF00067">
    <property type="entry name" value="p450"/>
    <property type="match status" value="2"/>
</dbReference>
<evidence type="ECO:0000256" key="4">
    <source>
        <dbReference type="ARBA" id="ARBA00022617"/>
    </source>
</evidence>
<evidence type="ECO:0000256" key="8">
    <source>
        <dbReference type="ARBA" id="ARBA00023033"/>
    </source>
</evidence>
<dbReference type="GO" id="GO:0005506">
    <property type="term" value="F:iron ion binding"/>
    <property type="evidence" value="ECO:0007669"/>
    <property type="project" value="InterPro"/>
</dbReference>
<keyword evidence="6" id="KW-0560">Oxidoreductase</keyword>
<dbReference type="Proteomes" id="UP000664132">
    <property type="component" value="Unassembled WGS sequence"/>
</dbReference>
<dbReference type="InterPro" id="IPR001128">
    <property type="entry name" value="Cyt_P450"/>
</dbReference>
<protein>
    <recommendedName>
        <fullName evidence="13">Cytochrome P450</fullName>
    </recommendedName>
</protein>
<keyword evidence="10" id="KW-0472">Membrane</keyword>
<reference evidence="11" key="1">
    <citation type="submission" date="2021-02" db="EMBL/GenBank/DDBJ databases">
        <title>Genome sequence Cadophora malorum strain M34.</title>
        <authorList>
            <person name="Stefanovic E."/>
            <person name="Vu D."/>
            <person name="Scully C."/>
            <person name="Dijksterhuis J."/>
            <person name="Roader J."/>
            <person name="Houbraken J."/>
        </authorList>
    </citation>
    <scope>NUCLEOTIDE SEQUENCE</scope>
    <source>
        <strain evidence="11">M34</strain>
    </source>
</reference>
<evidence type="ECO:0000313" key="12">
    <source>
        <dbReference type="Proteomes" id="UP000664132"/>
    </source>
</evidence>
<keyword evidence="7 9" id="KW-0408">Iron</keyword>
<accession>A0A8H7T5Q6</accession>
<dbReference type="GO" id="GO:0004497">
    <property type="term" value="F:monooxygenase activity"/>
    <property type="evidence" value="ECO:0007669"/>
    <property type="project" value="UniProtKB-KW"/>
</dbReference>
<evidence type="ECO:0008006" key="13">
    <source>
        <dbReference type="Google" id="ProtNLM"/>
    </source>
</evidence>
<gene>
    <name evidence="11" type="ORF">IFR04_012934</name>
</gene>
<evidence type="ECO:0000313" key="11">
    <source>
        <dbReference type="EMBL" id="KAG4413919.1"/>
    </source>
</evidence>
<feature type="binding site" description="axial binding residue" evidence="9">
    <location>
        <position position="390"/>
    </location>
    <ligand>
        <name>heme</name>
        <dbReference type="ChEBI" id="CHEBI:30413"/>
    </ligand>
    <ligandPart>
        <name>Fe</name>
        <dbReference type="ChEBI" id="CHEBI:18248"/>
    </ligandPart>
</feature>
<dbReference type="SUPFAM" id="SSF48264">
    <property type="entry name" value="Cytochrome P450"/>
    <property type="match status" value="1"/>
</dbReference>
<dbReference type="InterPro" id="IPR036396">
    <property type="entry name" value="Cyt_P450_sf"/>
</dbReference>
<evidence type="ECO:0000256" key="2">
    <source>
        <dbReference type="ARBA" id="ARBA00005179"/>
    </source>
</evidence>
<dbReference type="EMBL" id="JAFJYH010000289">
    <property type="protein sequence ID" value="KAG4413919.1"/>
    <property type="molecule type" value="Genomic_DNA"/>
</dbReference>
<comment type="pathway">
    <text evidence="2">Secondary metabolite biosynthesis.</text>
</comment>
<dbReference type="AlphaFoldDB" id="A0A8H7T5Q6"/>
<keyword evidence="5 9" id="KW-0479">Metal-binding</keyword>
<dbReference type="PANTHER" id="PTHR24305">
    <property type="entry name" value="CYTOCHROME P450"/>
    <property type="match status" value="1"/>
</dbReference>
<evidence type="ECO:0000256" key="7">
    <source>
        <dbReference type="ARBA" id="ARBA00023004"/>
    </source>
</evidence>
<keyword evidence="10" id="KW-1133">Transmembrane helix</keyword>
<keyword evidence="10" id="KW-0812">Transmembrane</keyword>
<comment type="cofactor">
    <cofactor evidence="1 9">
        <name>heme</name>
        <dbReference type="ChEBI" id="CHEBI:30413"/>
    </cofactor>
</comment>
<dbReference type="PRINTS" id="PR00465">
    <property type="entry name" value="EP450IV"/>
</dbReference>
<keyword evidence="8" id="KW-0503">Monooxygenase</keyword>
<evidence type="ECO:0000256" key="10">
    <source>
        <dbReference type="SAM" id="Phobius"/>
    </source>
</evidence>
<dbReference type="GO" id="GO:0016705">
    <property type="term" value="F:oxidoreductase activity, acting on paired donors, with incorporation or reduction of molecular oxygen"/>
    <property type="evidence" value="ECO:0007669"/>
    <property type="project" value="InterPro"/>
</dbReference>
<evidence type="ECO:0000256" key="1">
    <source>
        <dbReference type="ARBA" id="ARBA00001971"/>
    </source>
</evidence>
<evidence type="ECO:0000256" key="6">
    <source>
        <dbReference type="ARBA" id="ARBA00023002"/>
    </source>
</evidence>
<dbReference type="PRINTS" id="PR00385">
    <property type="entry name" value="P450"/>
</dbReference>
<dbReference type="Gene3D" id="1.10.630.10">
    <property type="entry name" value="Cytochrome P450"/>
    <property type="match status" value="2"/>
</dbReference>